<dbReference type="PANTHER" id="PTHR10656">
    <property type="entry name" value="CELL FATE DETERMINING PROTEIN MAB21-RELATED"/>
    <property type="match status" value="1"/>
</dbReference>
<sequence length="307" mass="35449">MIYNRSSMHIISKWSEKTPAIDQDLEFRYSYSAIEGLLAENQTSVEKILNGVARSIYYKHLKTVPSLDDPTKSILTSYFVKTTVLWMCETMNLTEQFNNENDNQIIARRIADKWIDYAVGQLRLGKCQHYFIDSMNILDDYSKVSLMKAAAILENVQLDEVIKIDMLSEQNKLICNRNKQIDDWIGNLKIKDILNAIDDYKVLKQNWLLSDSSYDEGDAIECIYTLTQLRVLDGDNHDNWNRFKQMFLDVVTVDWQPPIYGEAVETVSISDFIDMLVSLGLILKTLQEAVNKTDLPETVGNNSLWTF</sequence>
<protein>
    <recommendedName>
        <fullName evidence="2">Mab-21-like HhH/H2TH-like domain-containing protein</fullName>
    </recommendedName>
</protein>
<dbReference type="InterPro" id="IPR046906">
    <property type="entry name" value="Mab-21_HhH/H2TH-like"/>
</dbReference>
<dbReference type="Proteomes" id="UP000677228">
    <property type="component" value="Unassembled WGS sequence"/>
</dbReference>
<organism evidence="4 5">
    <name type="scientific">Didymodactylos carnosus</name>
    <dbReference type="NCBI Taxonomy" id="1234261"/>
    <lineage>
        <taxon>Eukaryota</taxon>
        <taxon>Metazoa</taxon>
        <taxon>Spiralia</taxon>
        <taxon>Gnathifera</taxon>
        <taxon>Rotifera</taxon>
        <taxon>Eurotatoria</taxon>
        <taxon>Bdelloidea</taxon>
        <taxon>Philodinida</taxon>
        <taxon>Philodinidae</taxon>
        <taxon>Didymodactylos</taxon>
    </lineage>
</organism>
<dbReference type="PANTHER" id="PTHR10656:SF42">
    <property type="entry name" value="CYCLIC GMP-AMP SYNTHASE-LIKE PROTEIN-RELATED"/>
    <property type="match status" value="1"/>
</dbReference>
<accession>A0A8S2VQD2</accession>
<dbReference type="EMBL" id="CAJOBA010074804">
    <property type="protein sequence ID" value="CAF4411588.1"/>
    <property type="molecule type" value="Genomic_DNA"/>
</dbReference>
<evidence type="ECO:0000313" key="4">
    <source>
        <dbReference type="EMBL" id="CAF4411588.1"/>
    </source>
</evidence>
<dbReference type="Gene3D" id="1.10.1410.40">
    <property type="match status" value="1"/>
</dbReference>
<evidence type="ECO:0000259" key="2">
    <source>
        <dbReference type="Pfam" id="PF20266"/>
    </source>
</evidence>
<dbReference type="Proteomes" id="UP000682733">
    <property type="component" value="Unassembled WGS sequence"/>
</dbReference>
<reference evidence="4" key="1">
    <citation type="submission" date="2021-02" db="EMBL/GenBank/DDBJ databases">
        <authorList>
            <person name="Nowell W R."/>
        </authorList>
    </citation>
    <scope>NUCLEOTIDE SEQUENCE</scope>
</reference>
<evidence type="ECO:0000256" key="1">
    <source>
        <dbReference type="ARBA" id="ARBA00008307"/>
    </source>
</evidence>
<dbReference type="Pfam" id="PF20266">
    <property type="entry name" value="Mab-21_C"/>
    <property type="match status" value="1"/>
</dbReference>
<comment type="similarity">
    <text evidence="1">Belongs to the mab-21 family.</text>
</comment>
<proteinExistence type="inferred from homology"/>
<evidence type="ECO:0000313" key="5">
    <source>
        <dbReference type="Proteomes" id="UP000682733"/>
    </source>
</evidence>
<dbReference type="AlphaFoldDB" id="A0A8S2VQD2"/>
<gene>
    <name evidence="3" type="ORF">OVA965_LOCUS42186</name>
    <name evidence="4" type="ORF">TMI583_LOCUS44010</name>
</gene>
<name>A0A8S2VQD2_9BILA</name>
<comment type="caution">
    <text evidence="4">The sequence shown here is derived from an EMBL/GenBank/DDBJ whole genome shotgun (WGS) entry which is preliminary data.</text>
</comment>
<evidence type="ECO:0000313" key="3">
    <source>
        <dbReference type="EMBL" id="CAF1602483.1"/>
    </source>
</evidence>
<dbReference type="EMBL" id="CAJNOK010050984">
    <property type="protein sequence ID" value="CAF1602483.1"/>
    <property type="molecule type" value="Genomic_DNA"/>
</dbReference>
<feature type="domain" description="Mab-21-like HhH/H2TH-like" evidence="2">
    <location>
        <begin position="61"/>
        <end position="153"/>
    </location>
</feature>